<protein>
    <submittedName>
        <fullName evidence="1">Uncharacterized protein</fullName>
    </submittedName>
</protein>
<name>A0A835BXM5_9POAL</name>
<accession>A0A835BXM5</accession>
<dbReference type="Proteomes" id="UP000636709">
    <property type="component" value="Unassembled WGS sequence"/>
</dbReference>
<sequence length="142" mass="15590">MGPPFVNIPDHAYHITSCSSPLISGQTPVPGEEVVQADPDTTSACQSPCKNVDTPYPFGLGQYCAINLDFNLKCDFVEAEMYFQQHECLLLFEEINSHCIISPCRPSWSTKVALVGVTADFPIVSAVTSLQRSPTWVPPSWL</sequence>
<proteinExistence type="predicted"/>
<organism evidence="1 2">
    <name type="scientific">Digitaria exilis</name>
    <dbReference type="NCBI Taxonomy" id="1010633"/>
    <lineage>
        <taxon>Eukaryota</taxon>
        <taxon>Viridiplantae</taxon>
        <taxon>Streptophyta</taxon>
        <taxon>Embryophyta</taxon>
        <taxon>Tracheophyta</taxon>
        <taxon>Spermatophyta</taxon>
        <taxon>Magnoliopsida</taxon>
        <taxon>Liliopsida</taxon>
        <taxon>Poales</taxon>
        <taxon>Poaceae</taxon>
        <taxon>PACMAD clade</taxon>
        <taxon>Panicoideae</taxon>
        <taxon>Panicodae</taxon>
        <taxon>Paniceae</taxon>
        <taxon>Anthephorinae</taxon>
        <taxon>Digitaria</taxon>
    </lineage>
</organism>
<gene>
    <name evidence="1" type="ORF">HU200_026965</name>
</gene>
<reference evidence="1" key="1">
    <citation type="submission" date="2020-07" db="EMBL/GenBank/DDBJ databases">
        <title>Genome sequence and genetic diversity analysis of an under-domesticated orphan crop, white fonio (Digitaria exilis).</title>
        <authorList>
            <person name="Bennetzen J.L."/>
            <person name="Chen S."/>
            <person name="Ma X."/>
            <person name="Wang X."/>
            <person name="Yssel A.E.J."/>
            <person name="Chaluvadi S.R."/>
            <person name="Johnson M."/>
            <person name="Gangashetty P."/>
            <person name="Hamidou F."/>
            <person name="Sanogo M.D."/>
            <person name="Zwaenepoel A."/>
            <person name="Wallace J."/>
            <person name="Van De Peer Y."/>
            <person name="Van Deynze A."/>
        </authorList>
    </citation>
    <scope>NUCLEOTIDE SEQUENCE</scope>
    <source>
        <tissue evidence="1">Leaves</tissue>
    </source>
</reference>
<evidence type="ECO:0000313" key="1">
    <source>
        <dbReference type="EMBL" id="KAF8715996.1"/>
    </source>
</evidence>
<dbReference type="EMBL" id="JACEFO010001730">
    <property type="protein sequence ID" value="KAF8715996.1"/>
    <property type="molecule type" value="Genomic_DNA"/>
</dbReference>
<keyword evidence="2" id="KW-1185">Reference proteome</keyword>
<dbReference type="AlphaFoldDB" id="A0A835BXM5"/>
<comment type="caution">
    <text evidence="1">The sequence shown here is derived from an EMBL/GenBank/DDBJ whole genome shotgun (WGS) entry which is preliminary data.</text>
</comment>
<evidence type="ECO:0000313" key="2">
    <source>
        <dbReference type="Proteomes" id="UP000636709"/>
    </source>
</evidence>